<dbReference type="PANTHER" id="PTHR43080:SF2">
    <property type="entry name" value="CBS DOMAIN-CONTAINING PROTEIN"/>
    <property type="match status" value="1"/>
</dbReference>
<dbReference type="PROSITE" id="PS51371">
    <property type="entry name" value="CBS"/>
    <property type="match status" value="2"/>
</dbReference>
<dbReference type="Gene3D" id="3.10.580.10">
    <property type="entry name" value="CBS-domain"/>
    <property type="match status" value="1"/>
</dbReference>
<accession>A0A9X3AZQ4</accession>
<dbReference type="CDD" id="cd04622">
    <property type="entry name" value="CBS_pair_HRP1_like"/>
    <property type="match status" value="1"/>
</dbReference>
<sequence>MQIQEIMTRSVDLIDPDATICEAARKMRADNIGALPVGENDRLIGMVTDRDIAMGAVAEERTAGNTTVREVMSERVAYCYEDDDASHVAELMAKHQVRRLPVINRDKRLVGIVSLGDLARRDGHSAGFALEGVSEPSDEQRRM</sequence>
<comment type="caution">
    <text evidence="4">The sequence shown here is derived from an EMBL/GenBank/DDBJ whole genome shotgun (WGS) entry which is preliminary data.</text>
</comment>
<dbReference type="EMBL" id="JAODNV010000010">
    <property type="protein sequence ID" value="MCT8990575.1"/>
    <property type="molecule type" value="Genomic_DNA"/>
</dbReference>
<dbReference type="InterPro" id="IPR051257">
    <property type="entry name" value="Diverse_CBS-Domain"/>
</dbReference>
<organism evidence="4 5">
    <name type="scientific">Chelativorans petroleitrophicus</name>
    <dbReference type="NCBI Taxonomy" id="2975484"/>
    <lineage>
        <taxon>Bacteria</taxon>
        <taxon>Pseudomonadati</taxon>
        <taxon>Pseudomonadota</taxon>
        <taxon>Alphaproteobacteria</taxon>
        <taxon>Hyphomicrobiales</taxon>
        <taxon>Phyllobacteriaceae</taxon>
        <taxon>Chelativorans</taxon>
    </lineage>
</organism>
<evidence type="ECO:0000313" key="5">
    <source>
        <dbReference type="Proteomes" id="UP001149009"/>
    </source>
</evidence>
<evidence type="ECO:0000256" key="2">
    <source>
        <dbReference type="PROSITE-ProRule" id="PRU00703"/>
    </source>
</evidence>
<evidence type="ECO:0000256" key="1">
    <source>
        <dbReference type="ARBA" id="ARBA00023122"/>
    </source>
</evidence>
<proteinExistence type="predicted"/>
<reference evidence="4" key="1">
    <citation type="submission" date="2022-08" db="EMBL/GenBank/DDBJ databases">
        <title>Chelativorans sichuanense sp. nov., a paraffin oil-degrading bacterium isolated from a mixture of oil-based drill cuttings and paddy soil.</title>
        <authorList>
            <person name="Yu J."/>
            <person name="Liu H."/>
            <person name="Chen Q."/>
        </authorList>
    </citation>
    <scope>NUCLEOTIDE SEQUENCE</scope>
    <source>
        <strain evidence="4">SCAU 2101</strain>
    </source>
</reference>
<dbReference type="Proteomes" id="UP001149009">
    <property type="component" value="Unassembled WGS sequence"/>
</dbReference>
<name>A0A9X3AZQ4_9HYPH</name>
<protein>
    <submittedName>
        <fullName evidence="4">CBS domain-containing protein</fullName>
    </submittedName>
</protein>
<dbReference type="SUPFAM" id="SSF54631">
    <property type="entry name" value="CBS-domain pair"/>
    <property type="match status" value="1"/>
</dbReference>
<dbReference type="InterPro" id="IPR046342">
    <property type="entry name" value="CBS_dom_sf"/>
</dbReference>
<dbReference type="RefSeq" id="WP_261515457.1">
    <property type="nucleotide sequence ID" value="NZ_JAODNV010000010.1"/>
</dbReference>
<dbReference type="PANTHER" id="PTHR43080">
    <property type="entry name" value="CBS DOMAIN-CONTAINING PROTEIN CBSX3, MITOCHONDRIAL"/>
    <property type="match status" value="1"/>
</dbReference>
<feature type="domain" description="CBS" evidence="3">
    <location>
        <begin position="7"/>
        <end position="63"/>
    </location>
</feature>
<evidence type="ECO:0000313" key="4">
    <source>
        <dbReference type="EMBL" id="MCT8990575.1"/>
    </source>
</evidence>
<evidence type="ECO:0000259" key="3">
    <source>
        <dbReference type="PROSITE" id="PS51371"/>
    </source>
</evidence>
<dbReference type="Pfam" id="PF00571">
    <property type="entry name" value="CBS"/>
    <property type="match status" value="2"/>
</dbReference>
<feature type="domain" description="CBS" evidence="3">
    <location>
        <begin position="72"/>
        <end position="130"/>
    </location>
</feature>
<gene>
    <name evidence="4" type="ORF">NYR54_09765</name>
</gene>
<dbReference type="InterPro" id="IPR000644">
    <property type="entry name" value="CBS_dom"/>
</dbReference>
<keyword evidence="1 2" id="KW-0129">CBS domain</keyword>
<dbReference type="SMART" id="SM00116">
    <property type="entry name" value="CBS"/>
    <property type="match status" value="2"/>
</dbReference>
<dbReference type="AlphaFoldDB" id="A0A9X3AZQ4"/>
<keyword evidence="5" id="KW-1185">Reference proteome</keyword>